<dbReference type="GO" id="GO:0005829">
    <property type="term" value="C:cytosol"/>
    <property type="evidence" value="ECO:0007669"/>
    <property type="project" value="TreeGrafter"/>
</dbReference>
<comment type="similarity">
    <text evidence="1">Belongs to the P-Pant transferase superfamily. Gsp/Sfp/HetI/AcpT family.</text>
</comment>
<dbReference type="GO" id="GO:0019878">
    <property type="term" value="P:lysine biosynthetic process via aminoadipic acid"/>
    <property type="evidence" value="ECO:0007669"/>
    <property type="project" value="TreeGrafter"/>
</dbReference>
<dbReference type="RefSeq" id="WP_145240513.1">
    <property type="nucleotide sequence ID" value="NZ_CP036273.1"/>
</dbReference>
<dbReference type="PANTHER" id="PTHR12215">
    <property type="entry name" value="PHOSPHOPANTETHEINE TRANSFERASE"/>
    <property type="match status" value="1"/>
</dbReference>
<dbReference type="EMBL" id="CP036273">
    <property type="protein sequence ID" value="QDU21505.1"/>
    <property type="molecule type" value="Genomic_DNA"/>
</dbReference>
<protein>
    <submittedName>
        <fullName evidence="4">Holo-(Acyl carrier protein) synthase 2</fullName>
    </submittedName>
</protein>
<evidence type="ECO:0000256" key="1">
    <source>
        <dbReference type="ARBA" id="ARBA00010990"/>
    </source>
</evidence>
<evidence type="ECO:0000256" key="2">
    <source>
        <dbReference type="ARBA" id="ARBA00022679"/>
    </source>
</evidence>
<reference evidence="4 5" key="1">
    <citation type="submission" date="2019-02" db="EMBL/GenBank/DDBJ databases">
        <title>Deep-cultivation of Planctomycetes and their phenomic and genomic characterization uncovers novel biology.</title>
        <authorList>
            <person name="Wiegand S."/>
            <person name="Jogler M."/>
            <person name="Boedeker C."/>
            <person name="Pinto D."/>
            <person name="Vollmers J."/>
            <person name="Rivas-Marin E."/>
            <person name="Kohn T."/>
            <person name="Peeters S.H."/>
            <person name="Heuer A."/>
            <person name="Rast P."/>
            <person name="Oberbeckmann S."/>
            <person name="Bunk B."/>
            <person name="Jeske O."/>
            <person name="Meyerdierks A."/>
            <person name="Storesund J.E."/>
            <person name="Kallscheuer N."/>
            <person name="Luecker S."/>
            <person name="Lage O.M."/>
            <person name="Pohl T."/>
            <person name="Merkel B.J."/>
            <person name="Hornburger P."/>
            <person name="Mueller R.-W."/>
            <person name="Bruemmer F."/>
            <person name="Labrenz M."/>
            <person name="Spormann A.M."/>
            <person name="Op den Camp H."/>
            <person name="Overmann J."/>
            <person name="Amann R."/>
            <person name="Jetten M.S.M."/>
            <person name="Mascher T."/>
            <person name="Medema M.H."/>
            <person name="Devos D.P."/>
            <person name="Kaster A.-K."/>
            <person name="Ovreas L."/>
            <person name="Rohde M."/>
            <person name="Galperin M.Y."/>
            <person name="Jogler C."/>
        </authorList>
    </citation>
    <scope>NUCLEOTIDE SEQUENCE [LARGE SCALE GENOMIC DNA]</scope>
    <source>
        <strain evidence="4 5">ETA_A1</strain>
    </source>
</reference>
<keyword evidence="5" id="KW-1185">Reference proteome</keyword>
<dbReference type="InterPro" id="IPR037143">
    <property type="entry name" value="4-PPantetheinyl_Trfase_dom_sf"/>
</dbReference>
<evidence type="ECO:0000259" key="3">
    <source>
        <dbReference type="Pfam" id="PF01648"/>
    </source>
</evidence>
<dbReference type="GO" id="GO:0000287">
    <property type="term" value="F:magnesium ion binding"/>
    <property type="evidence" value="ECO:0007669"/>
    <property type="project" value="InterPro"/>
</dbReference>
<dbReference type="AlphaFoldDB" id="A0A517XVG2"/>
<dbReference type="GO" id="GO:0008897">
    <property type="term" value="F:holo-[acyl-carrier-protein] synthase activity"/>
    <property type="evidence" value="ECO:0007669"/>
    <property type="project" value="InterPro"/>
</dbReference>
<dbReference type="PANTHER" id="PTHR12215:SF10">
    <property type="entry name" value="L-AMINOADIPATE-SEMIALDEHYDE DEHYDROGENASE-PHOSPHOPANTETHEINYL TRANSFERASE"/>
    <property type="match status" value="1"/>
</dbReference>
<dbReference type="KEGG" id="uli:ETAA1_34720"/>
<dbReference type="Gene3D" id="3.90.470.20">
    <property type="entry name" value="4'-phosphopantetheinyl transferase domain"/>
    <property type="match status" value="2"/>
</dbReference>
<accession>A0A517XVG2</accession>
<gene>
    <name evidence="4" type="ORF">ETAA1_34720</name>
</gene>
<dbReference type="Pfam" id="PF01648">
    <property type="entry name" value="ACPS"/>
    <property type="match status" value="1"/>
</dbReference>
<organism evidence="4 5">
    <name type="scientific">Urbifossiella limnaea</name>
    <dbReference type="NCBI Taxonomy" id="2528023"/>
    <lineage>
        <taxon>Bacteria</taxon>
        <taxon>Pseudomonadati</taxon>
        <taxon>Planctomycetota</taxon>
        <taxon>Planctomycetia</taxon>
        <taxon>Gemmatales</taxon>
        <taxon>Gemmataceae</taxon>
        <taxon>Urbifossiella</taxon>
    </lineage>
</organism>
<dbReference type="OrthoDB" id="9808281at2"/>
<evidence type="ECO:0000313" key="5">
    <source>
        <dbReference type="Proteomes" id="UP000319576"/>
    </source>
</evidence>
<keyword evidence="2" id="KW-0808">Transferase</keyword>
<dbReference type="InterPro" id="IPR050559">
    <property type="entry name" value="P-Pant_transferase_sf"/>
</dbReference>
<dbReference type="SUPFAM" id="SSF56214">
    <property type="entry name" value="4'-phosphopantetheinyl transferase"/>
    <property type="match status" value="2"/>
</dbReference>
<evidence type="ECO:0000313" key="4">
    <source>
        <dbReference type="EMBL" id="QDU21505.1"/>
    </source>
</evidence>
<dbReference type="InterPro" id="IPR008278">
    <property type="entry name" value="4-PPantetheinyl_Trfase_dom"/>
</dbReference>
<dbReference type="Proteomes" id="UP000319576">
    <property type="component" value="Chromosome"/>
</dbReference>
<feature type="domain" description="4'-phosphopantetheinyl transferase" evidence="3">
    <location>
        <begin position="121"/>
        <end position="216"/>
    </location>
</feature>
<name>A0A517XVG2_9BACT</name>
<proteinExistence type="inferred from homology"/>
<sequence>MRARVRPCPADPVTEAPGVGECHVWVIDLNCPPVAADLLASLLTEDERARAERYRVKEVRDQFTLARGALRRLLGGYLDLAPQRVPIVVAAGGKPELASGGLHFNLTHTPGLALVAVAGVRVGVDAEKRRTIPDADGLVKRFFSPAERAVYHDLSAAVRPDAFYRGWVCKEAVIKAAGATMHVLDAFDVELDPARPAAVLAARHPQLAGSAWAVADWCPAPGYSAAVAVEDDSVELV</sequence>